<dbReference type="Pfam" id="PF01661">
    <property type="entry name" value="Macro"/>
    <property type="match status" value="1"/>
</dbReference>
<keyword evidence="3" id="KW-1185">Reference proteome</keyword>
<evidence type="ECO:0000313" key="2">
    <source>
        <dbReference type="EMBL" id="MBB6053603.1"/>
    </source>
</evidence>
<accession>A0A7W9SWC7</accession>
<name>A0A7W9SWC7_ARMRO</name>
<organism evidence="2 3">
    <name type="scientific">Armatimonas rosea</name>
    <dbReference type="NCBI Taxonomy" id="685828"/>
    <lineage>
        <taxon>Bacteria</taxon>
        <taxon>Bacillati</taxon>
        <taxon>Armatimonadota</taxon>
        <taxon>Armatimonadia</taxon>
        <taxon>Armatimonadales</taxon>
        <taxon>Armatimonadaceae</taxon>
        <taxon>Armatimonas</taxon>
    </lineage>
</organism>
<dbReference type="InterPro" id="IPR043472">
    <property type="entry name" value="Macro_dom-like"/>
</dbReference>
<reference evidence="2 3" key="1">
    <citation type="submission" date="2020-08" db="EMBL/GenBank/DDBJ databases">
        <title>Genomic Encyclopedia of Type Strains, Phase IV (KMG-IV): sequencing the most valuable type-strain genomes for metagenomic binning, comparative biology and taxonomic classification.</title>
        <authorList>
            <person name="Goeker M."/>
        </authorList>
    </citation>
    <scope>NUCLEOTIDE SEQUENCE [LARGE SCALE GENOMIC DNA]</scope>
    <source>
        <strain evidence="2 3">DSM 23562</strain>
    </source>
</reference>
<dbReference type="Gene3D" id="3.40.220.10">
    <property type="entry name" value="Leucine Aminopeptidase, subunit E, domain 1"/>
    <property type="match status" value="1"/>
</dbReference>
<proteinExistence type="predicted"/>
<comment type="caution">
    <text evidence="2">The sequence shown here is derived from an EMBL/GenBank/DDBJ whole genome shotgun (WGS) entry which is preliminary data.</text>
</comment>
<dbReference type="InterPro" id="IPR002589">
    <property type="entry name" value="Macro_dom"/>
</dbReference>
<dbReference type="SMART" id="SM00506">
    <property type="entry name" value="A1pp"/>
    <property type="match status" value="1"/>
</dbReference>
<feature type="domain" description="Macro" evidence="1">
    <location>
        <begin position="13"/>
        <end position="199"/>
    </location>
</feature>
<dbReference type="Proteomes" id="UP000520814">
    <property type="component" value="Unassembled WGS sequence"/>
</dbReference>
<dbReference type="SUPFAM" id="SSF52949">
    <property type="entry name" value="Macro domain-like"/>
    <property type="match status" value="1"/>
</dbReference>
<dbReference type="RefSeq" id="WP_184203692.1">
    <property type="nucleotide sequence ID" value="NZ_JACHGW010000007.1"/>
</dbReference>
<evidence type="ECO:0000259" key="1">
    <source>
        <dbReference type="PROSITE" id="PS51154"/>
    </source>
</evidence>
<dbReference type="PROSITE" id="PS51154">
    <property type="entry name" value="MACRO"/>
    <property type="match status" value="1"/>
</dbReference>
<sequence>MKIYLVAVEAPLYEAFLSHCGDLEFVSVKFGSILDLAVDAVVSPANSYGFMDGGIDFLYSQFFGWEVEARLQKAIREKHHGELLVGQAELVATEHAQIPWLIAAPTMRVPMILTDSVNPFLAARAALRVALEAGLESVAFPGLGTGVGRVGAATCAHQMRQALGEVLLGEGHFPRTWAEASDRHQGLYTARRRNLQKES</sequence>
<protein>
    <submittedName>
        <fullName evidence="2">O-acetyl-ADP-ribose deacetylase (Regulator of RNase III)</fullName>
    </submittedName>
</protein>
<dbReference type="EMBL" id="JACHGW010000007">
    <property type="protein sequence ID" value="MBB6053603.1"/>
    <property type="molecule type" value="Genomic_DNA"/>
</dbReference>
<evidence type="ECO:0000313" key="3">
    <source>
        <dbReference type="Proteomes" id="UP000520814"/>
    </source>
</evidence>
<dbReference type="AlphaFoldDB" id="A0A7W9SWC7"/>
<gene>
    <name evidence="2" type="ORF">HNQ39_005438</name>
</gene>